<dbReference type="Proteomes" id="UP000003571">
    <property type="component" value="Unassembled WGS sequence"/>
</dbReference>
<gene>
    <name evidence="2" type="ORF">TresaDRAFT_2424</name>
</gene>
<accession>H7EIL8</accession>
<keyword evidence="1" id="KW-0812">Transmembrane</keyword>
<sequence>MIVIENVVTAAIVASALLALAAIIATIPLRTRRILSKSGKMILPLENGVPVKVIGMFILSALIIAIIPMRNFAPYIQVVIALAALLAAWMAAKEASGLGKAGIYEDAIIWGTEFIPMDDILSIPTLAYENDPETVGVDMTAIEIIRKSSAATVTLTLGTEEKRAETLSAILRRRPDLKTE</sequence>
<evidence type="ECO:0008006" key="4">
    <source>
        <dbReference type="Google" id="ProtNLM"/>
    </source>
</evidence>
<dbReference type="EMBL" id="AGRW01000037">
    <property type="protein sequence ID" value="EIC02546.1"/>
    <property type="molecule type" value="Genomic_DNA"/>
</dbReference>
<keyword evidence="3" id="KW-1185">Reference proteome</keyword>
<dbReference type="STRING" id="907348.TresaDRAFT_2424"/>
<feature type="transmembrane region" description="Helical" evidence="1">
    <location>
        <begin position="75"/>
        <end position="92"/>
    </location>
</feature>
<dbReference type="PATRIC" id="fig|907348.3.peg.671"/>
<dbReference type="AlphaFoldDB" id="H7EIL8"/>
<evidence type="ECO:0000313" key="2">
    <source>
        <dbReference type="EMBL" id="EIC02546.1"/>
    </source>
</evidence>
<reference evidence="2 3" key="1">
    <citation type="submission" date="2011-09" db="EMBL/GenBank/DDBJ databases">
        <title>The draft genome of Treponema saccharophilum DSM 2985.</title>
        <authorList>
            <consortium name="US DOE Joint Genome Institute (JGI-PGF)"/>
            <person name="Lucas S."/>
            <person name="Copeland A."/>
            <person name="Lapidus A."/>
            <person name="Glavina del Rio T."/>
            <person name="Dalin E."/>
            <person name="Tice H."/>
            <person name="Bruce D."/>
            <person name="Goodwin L."/>
            <person name="Pitluck S."/>
            <person name="Peters L."/>
            <person name="Kyrpides N."/>
            <person name="Mavromatis K."/>
            <person name="Ivanova N."/>
            <person name="Markowitz V."/>
            <person name="Cheng J.-F."/>
            <person name="Hugenholtz P."/>
            <person name="Woyke T."/>
            <person name="Wu D."/>
            <person name="Gronow S."/>
            <person name="Wellnitz S."/>
            <person name="Brambilla E."/>
            <person name="Klenk H.-P."/>
            <person name="Eisen J.A."/>
        </authorList>
    </citation>
    <scope>NUCLEOTIDE SEQUENCE [LARGE SCALE GENOMIC DNA]</scope>
    <source>
        <strain evidence="2 3">DSM 2985</strain>
    </source>
</reference>
<keyword evidence="1" id="KW-1133">Transmembrane helix</keyword>
<dbReference type="RefSeq" id="WP_002702857.1">
    <property type="nucleotide sequence ID" value="NZ_AGRW01000037.1"/>
</dbReference>
<keyword evidence="1" id="KW-0472">Membrane</keyword>
<evidence type="ECO:0000256" key="1">
    <source>
        <dbReference type="SAM" id="Phobius"/>
    </source>
</evidence>
<dbReference type="eggNOG" id="ENOG5031A8N">
    <property type="taxonomic scope" value="Bacteria"/>
</dbReference>
<protein>
    <recommendedName>
        <fullName evidence="4">DUF5673 domain-containing protein</fullName>
    </recommendedName>
</protein>
<proteinExistence type="predicted"/>
<comment type="caution">
    <text evidence="2">The sequence shown here is derived from an EMBL/GenBank/DDBJ whole genome shotgun (WGS) entry which is preliminary data.</text>
</comment>
<name>H7EIL8_9SPIR</name>
<feature type="transmembrane region" description="Helical" evidence="1">
    <location>
        <begin position="6"/>
        <end position="29"/>
    </location>
</feature>
<feature type="transmembrane region" description="Helical" evidence="1">
    <location>
        <begin position="49"/>
        <end position="69"/>
    </location>
</feature>
<dbReference type="OrthoDB" id="363168at2"/>
<organism evidence="2 3">
    <name type="scientific">Treponema saccharophilum DSM 2985</name>
    <dbReference type="NCBI Taxonomy" id="907348"/>
    <lineage>
        <taxon>Bacteria</taxon>
        <taxon>Pseudomonadati</taxon>
        <taxon>Spirochaetota</taxon>
        <taxon>Spirochaetia</taxon>
        <taxon>Spirochaetales</taxon>
        <taxon>Treponemataceae</taxon>
        <taxon>Treponema</taxon>
    </lineage>
</organism>
<evidence type="ECO:0000313" key="3">
    <source>
        <dbReference type="Proteomes" id="UP000003571"/>
    </source>
</evidence>